<name>A0AAD7WDM5_9TELE</name>
<protein>
    <submittedName>
        <fullName evidence="1">Uncharacterized protein</fullName>
    </submittedName>
</protein>
<comment type="caution">
    <text evidence="1">The sequence shown here is derived from an EMBL/GenBank/DDBJ whole genome shotgun (WGS) entry which is preliminary data.</text>
</comment>
<dbReference type="Proteomes" id="UP001221898">
    <property type="component" value="Unassembled WGS sequence"/>
</dbReference>
<dbReference type="EMBL" id="JAINUG010000149">
    <property type="protein sequence ID" value="KAJ8392099.1"/>
    <property type="molecule type" value="Genomic_DNA"/>
</dbReference>
<accession>A0AAD7WDM5</accession>
<sequence length="89" mass="9207">MATRFAMLRSEKGPMLIHYGAALVLNYRGHGVSLDELTVGCSVQCGGHGATITAAGAANSPVRRVACSHTSRCHQLLQSPGSGSPTTAR</sequence>
<dbReference type="AlphaFoldDB" id="A0AAD7WDM5"/>
<reference evidence="1" key="1">
    <citation type="journal article" date="2023" name="Science">
        <title>Genome structures resolve the early diversification of teleost fishes.</title>
        <authorList>
            <person name="Parey E."/>
            <person name="Louis A."/>
            <person name="Montfort J."/>
            <person name="Bouchez O."/>
            <person name="Roques C."/>
            <person name="Iampietro C."/>
            <person name="Lluch J."/>
            <person name="Castinel A."/>
            <person name="Donnadieu C."/>
            <person name="Desvignes T."/>
            <person name="Floi Bucao C."/>
            <person name="Jouanno E."/>
            <person name="Wen M."/>
            <person name="Mejri S."/>
            <person name="Dirks R."/>
            <person name="Jansen H."/>
            <person name="Henkel C."/>
            <person name="Chen W.J."/>
            <person name="Zahm M."/>
            <person name="Cabau C."/>
            <person name="Klopp C."/>
            <person name="Thompson A.W."/>
            <person name="Robinson-Rechavi M."/>
            <person name="Braasch I."/>
            <person name="Lecointre G."/>
            <person name="Bobe J."/>
            <person name="Postlethwait J.H."/>
            <person name="Berthelot C."/>
            <person name="Roest Crollius H."/>
            <person name="Guiguen Y."/>
        </authorList>
    </citation>
    <scope>NUCLEOTIDE SEQUENCE</scope>
    <source>
        <strain evidence="1">NC1722</strain>
    </source>
</reference>
<gene>
    <name evidence="1" type="ORF">AAFF_G00079050</name>
</gene>
<evidence type="ECO:0000313" key="2">
    <source>
        <dbReference type="Proteomes" id="UP001221898"/>
    </source>
</evidence>
<organism evidence="1 2">
    <name type="scientific">Aldrovandia affinis</name>
    <dbReference type="NCBI Taxonomy" id="143900"/>
    <lineage>
        <taxon>Eukaryota</taxon>
        <taxon>Metazoa</taxon>
        <taxon>Chordata</taxon>
        <taxon>Craniata</taxon>
        <taxon>Vertebrata</taxon>
        <taxon>Euteleostomi</taxon>
        <taxon>Actinopterygii</taxon>
        <taxon>Neopterygii</taxon>
        <taxon>Teleostei</taxon>
        <taxon>Notacanthiformes</taxon>
        <taxon>Halosauridae</taxon>
        <taxon>Aldrovandia</taxon>
    </lineage>
</organism>
<keyword evidence="2" id="KW-1185">Reference proteome</keyword>
<proteinExistence type="predicted"/>
<evidence type="ECO:0000313" key="1">
    <source>
        <dbReference type="EMBL" id="KAJ8392099.1"/>
    </source>
</evidence>